<keyword evidence="5" id="KW-0720">Serine protease</keyword>
<evidence type="ECO:0000313" key="9">
    <source>
        <dbReference type="Proteomes" id="UP001146351"/>
    </source>
</evidence>
<dbReference type="OrthoDB" id="1896086at2759"/>
<evidence type="ECO:0000256" key="1">
    <source>
        <dbReference type="ARBA" id="ARBA00011073"/>
    </source>
</evidence>
<keyword evidence="3" id="KW-0732">Signal</keyword>
<dbReference type="PANTHER" id="PTHR43806">
    <property type="entry name" value="PEPTIDASE S8"/>
    <property type="match status" value="1"/>
</dbReference>
<dbReference type="InterPro" id="IPR000209">
    <property type="entry name" value="Peptidase_S8/S53_dom"/>
</dbReference>
<keyword evidence="4" id="KW-0378">Hydrolase</keyword>
<name>A0A9W9IBG9_9EURO</name>
<protein>
    <submittedName>
        <fullName evidence="8">Subtilisin-like protein</fullName>
    </submittedName>
</protein>
<evidence type="ECO:0000259" key="7">
    <source>
        <dbReference type="Pfam" id="PF00082"/>
    </source>
</evidence>
<dbReference type="InterPro" id="IPR036852">
    <property type="entry name" value="Peptidase_S8/S53_dom_sf"/>
</dbReference>
<reference evidence="8" key="2">
    <citation type="journal article" date="2023" name="IMA Fungus">
        <title>Comparative genomic study of the Penicillium genus elucidates a diverse pangenome and 15 lateral gene transfer events.</title>
        <authorList>
            <person name="Petersen C."/>
            <person name="Sorensen T."/>
            <person name="Nielsen M.R."/>
            <person name="Sondergaard T.E."/>
            <person name="Sorensen J.L."/>
            <person name="Fitzpatrick D.A."/>
            <person name="Frisvad J.C."/>
            <person name="Nielsen K.L."/>
        </authorList>
    </citation>
    <scope>NUCLEOTIDE SEQUENCE</scope>
    <source>
        <strain evidence="8">IBT 21917</strain>
    </source>
</reference>
<feature type="domain" description="Peptidase S8/S53" evidence="7">
    <location>
        <begin position="158"/>
        <end position="391"/>
    </location>
</feature>
<reference evidence="8" key="1">
    <citation type="submission" date="2022-11" db="EMBL/GenBank/DDBJ databases">
        <authorList>
            <person name="Petersen C."/>
        </authorList>
    </citation>
    <scope>NUCLEOTIDE SEQUENCE</scope>
    <source>
        <strain evidence="8">IBT 21917</strain>
    </source>
</reference>
<dbReference type="Gene3D" id="3.40.50.200">
    <property type="entry name" value="Peptidase S8/S53 domain"/>
    <property type="match status" value="1"/>
</dbReference>
<keyword evidence="2" id="KW-0645">Protease</keyword>
<keyword evidence="6" id="KW-0865">Zymogen</keyword>
<dbReference type="EMBL" id="JAPQKO010000003">
    <property type="protein sequence ID" value="KAJ5172385.1"/>
    <property type="molecule type" value="Genomic_DNA"/>
</dbReference>
<accession>A0A9W9IBG9</accession>
<keyword evidence="9" id="KW-1185">Reference proteome</keyword>
<comment type="similarity">
    <text evidence="1">Belongs to the peptidase S8 family.</text>
</comment>
<evidence type="ECO:0000256" key="6">
    <source>
        <dbReference type="ARBA" id="ARBA00023145"/>
    </source>
</evidence>
<dbReference type="SUPFAM" id="SSF52743">
    <property type="entry name" value="Subtilisin-like"/>
    <property type="match status" value="1"/>
</dbReference>
<dbReference type="InterPro" id="IPR023828">
    <property type="entry name" value="Peptidase_S8_Ser-AS"/>
</dbReference>
<dbReference type="InterPro" id="IPR050131">
    <property type="entry name" value="Peptidase_S8_subtilisin-like"/>
</dbReference>
<organism evidence="8 9">
    <name type="scientific">Penicillium capsulatum</name>
    <dbReference type="NCBI Taxonomy" id="69766"/>
    <lineage>
        <taxon>Eukaryota</taxon>
        <taxon>Fungi</taxon>
        <taxon>Dikarya</taxon>
        <taxon>Ascomycota</taxon>
        <taxon>Pezizomycotina</taxon>
        <taxon>Eurotiomycetes</taxon>
        <taxon>Eurotiomycetidae</taxon>
        <taxon>Eurotiales</taxon>
        <taxon>Aspergillaceae</taxon>
        <taxon>Penicillium</taxon>
    </lineage>
</organism>
<dbReference type="PRINTS" id="PR00723">
    <property type="entry name" value="SUBTILISIN"/>
</dbReference>
<evidence type="ECO:0000313" key="8">
    <source>
        <dbReference type="EMBL" id="KAJ5172385.1"/>
    </source>
</evidence>
<dbReference type="Proteomes" id="UP001146351">
    <property type="component" value="Unassembled WGS sequence"/>
</dbReference>
<evidence type="ECO:0000256" key="4">
    <source>
        <dbReference type="ARBA" id="ARBA00022801"/>
    </source>
</evidence>
<dbReference type="PROSITE" id="PS00138">
    <property type="entry name" value="SUBTILASE_SER"/>
    <property type="match status" value="1"/>
</dbReference>
<dbReference type="Pfam" id="PF00082">
    <property type="entry name" value="Peptidase_S8"/>
    <property type="match status" value="1"/>
</dbReference>
<dbReference type="AlphaFoldDB" id="A0A9W9IBG9"/>
<dbReference type="GO" id="GO:0004252">
    <property type="term" value="F:serine-type endopeptidase activity"/>
    <property type="evidence" value="ECO:0007669"/>
    <property type="project" value="InterPro"/>
</dbReference>
<evidence type="ECO:0000256" key="3">
    <source>
        <dbReference type="ARBA" id="ARBA00022729"/>
    </source>
</evidence>
<dbReference type="PANTHER" id="PTHR43806:SF11">
    <property type="entry name" value="CEREVISIN-RELATED"/>
    <property type="match status" value="1"/>
</dbReference>
<gene>
    <name evidence="8" type="ORF">N7492_004978</name>
</gene>
<evidence type="ECO:0000256" key="5">
    <source>
        <dbReference type="ARBA" id="ARBA00022825"/>
    </source>
</evidence>
<dbReference type="GO" id="GO:0006508">
    <property type="term" value="P:proteolysis"/>
    <property type="evidence" value="ECO:0007669"/>
    <property type="project" value="UniProtKB-KW"/>
</dbReference>
<sequence>MNSSNNPAITERDTKFKCIVSPADGRDSDLTGRLEEKLKTITQESSIYSFVDDTENELNWWIVDLTAAQLETIKSSPDVKYAARRANRVRSKANTFINPDPYTNSTFLPRSLRRDNKQKAYKRQTMAPTELVTISIPPGQDFCRYSDYVYPTEAGEKIRIYVIEDGINEAQTKEFPKNRVAQTLKTLRATHSPDANGPDDHSTCVASKAMGTNFGTAKSGILVPVQTGDDSWASVSEGLLEVRKDIQQKLRKRDTEAEKAVLVFSLMVDEIHDPNKEQEPSIDKAHTYLGQIMNLGVPTVTVAGNAANDERPKIDAVPSVWGSDDFPLIVAGNAEYDGSRREASQEGDQLTVYACGTDVSCQGVEDEIIGSGTSYAAPMTAGVLATLMSQKSGKFYDATKHLSGLDFVQAARKFLKEEASWERKKGINMLWNLVPLSENEPEEEDDLDSWLGDDD</sequence>
<comment type="caution">
    <text evidence="8">The sequence shown here is derived from an EMBL/GenBank/DDBJ whole genome shotgun (WGS) entry which is preliminary data.</text>
</comment>
<dbReference type="InterPro" id="IPR015500">
    <property type="entry name" value="Peptidase_S8_subtilisin-rel"/>
</dbReference>
<proteinExistence type="inferred from homology"/>
<evidence type="ECO:0000256" key="2">
    <source>
        <dbReference type="ARBA" id="ARBA00022670"/>
    </source>
</evidence>